<organism evidence="1 2">
    <name type="scientific">Gossypium arboreum</name>
    <name type="common">Tree cotton</name>
    <name type="synonym">Gossypium nanking</name>
    <dbReference type="NCBI Taxonomy" id="29729"/>
    <lineage>
        <taxon>Eukaryota</taxon>
        <taxon>Viridiplantae</taxon>
        <taxon>Streptophyta</taxon>
        <taxon>Embryophyta</taxon>
        <taxon>Tracheophyta</taxon>
        <taxon>Spermatophyta</taxon>
        <taxon>Magnoliopsida</taxon>
        <taxon>eudicotyledons</taxon>
        <taxon>Gunneridae</taxon>
        <taxon>Pentapetalae</taxon>
        <taxon>rosids</taxon>
        <taxon>malvids</taxon>
        <taxon>Malvales</taxon>
        <taxon>Malvaceae</taxon>
        <taxon>Malvoideae</taxon>
        <taxon>Gossypium</taxon>
    </lineage>
</organism>
<proteinExistence type="predicted"/>
<dbReference type="EMBL" id="JRRC01004459">
    <property type="protein sequence ID" value="KHF97349.1"/>
    <property type="molecule type" value="Genomic_DNA"/>
</dbReference>
<evidence type="ECO:0000313" key="2">
    <source>
        <dbReference type="Proteomes" id="UP000032142"/>
    </source>
</evidence>
<reference evidence="2" key="1">
    <citation type="submission" date="2014-09" db="EMBL/GenBank/DDBJ databases">
        <authorList>
            <person name="Mudge J."/>
            <person name="Ramaraj T."/>
            <person name="Lindquist I.E."/>
            <person name="Bharti A.K."/>
            <person name="Sundararajan A."/>
            <person name="Cameron C.T."/>
            <person name="Woodward J.E."/>
            <person name="May G.D."/>
            <person name="Brubaker C."/>
            <person name="Broadhvest J."/>
            <person name="Wilkins T.A."/>
        </authorList>
    </citation>
    <scope>NUCLEOTIDE SEQUENCE</scope>
    <source>
        <strain evidence="2">cv. AKA8401</strain>
    </source>
</reference>
<accession>A0A0B0M9I6</accession>
<dbReference type="AlphaFoldDB" id="A0A0B0M9I6"/>
<keyword evidence="2" id="KW-1185">Reference proteome</keyword>
<evidence type="ECO:0000313" key="1">
    <source>
        <dbReference type="EMBL" id="KHF97349.1"/>
    </source>
</evidence>
<sequence>MGNLDDYVKDEKVSYYVQVSTNLFS</sequence>
<protein>
    <submittedName>
        <fullName evidence="1">Uncharacterized protein</fullName>
    </submittedName>
</protein>
<dbReference type="Proteomes" id="UP000032142">
    <property type="component" value="Unassembled WGS sequence"/>
</dbReference>
<name>A0A0B0M9I6_GOSAR</name>
<gene>
    <name evidence="1" type="ORF">F383_36788</name>
</gene>
<comment type="caution">
    <text evidence="1">The sequence shown here is derived from an EMBL/GenBank/DDBJ whole genome shotgun (WGS) entry which is preliminary data.</text>
</comment>